<keyword evidence="1" id="KW-0812">Transmembrane</keyword>
<feature type="signal peptide" evidence="2">
    <location>
        <begin position="1"/>
        <end position="26"/>
    </location>
</feature>
<keyword evidence="1" id="KW-1133">Transmembrane helix</keyword>
<dbReference type="NCBIfam" id="TIGR04296">
    <property type="entry name" value="PEFG-CTERM"/>
    <property type="match status" value="1"/>
</dbReference>
<organism evidence="3 4">
    <name type="scientific">Geodia barretti</name>
    <name type="common">Barrett's horny sponge</name>
    <dbReference type="NCBI Taxonomy" id="519541"/>
    <lineage>
        <taxon>Eukaryota</taxon>
        <taxon>Metazoa</taxon>
        <taxon>Porifera</taxon>
        <taxon>Demospongiae</taxon>
        <taxon>Heteroscleromorpha</taxon>
        <taxon>Tetractinellida</taxon>
        <taxon>Astrophorina</taxon>
        <taxon>Geodiidae</taxon>
        <taxon>Geodia</taxon>
    </lineage>
</organism>
<comment type="caution">
    <text evidence="3">The sequence shown here is derived from an EMBL/GenBank/DDBJ whole genome shotgun (WGS) entry which is preliminary data.</text>
</comment>
<gene>
    <name evidence="3" type="ORF">GBAR_LOCUS21817</name>
</gene>
<evidence type="ECO:0000313" key="3">
    <source>
        <dbReference type="EMBL" id="CAI8039253.1"/>
    </source>
</evidence>
<dbReference type="AlphaFoldDB" id="A0AA35T0I6"/>
<keyword evidence="1" id="KW-0472">Membrane</keyword>
<keyword evidence="4" id="KW-1185">Reference proteome</keyword>
<dbReference type="InterPro" id="IPR027560">
    <property type="entry name" value="PEFG-CTERM"/>
</dbReference>
<dbReference type="Proteomes" id="UP001174909">
    <property type="component" value="Unassembled WGS sequence"/>
</dbReference>
<proteinExistence type="predicted"/>
<name>A0AA35T0I6_GEOBA</name>
<accession>A0AA35T0I6</accession>
<evidence type="ECO:0000256" key="1">
    <source>
        <dbReference type="SAM" id="Phobius"/>
    </source>
</evidence>
<reference evidence="3" key="1">
    <citation type="submission" date="2023-03" db="EMBL/GenBank/DDBJ databases">
        <authorList>
            <person name="Steffen K."/>
            <person name="Cardenas P."/>
        </authorList>
    </citation>
    <scope>NUCLEOTIDE SEQUENCE</scope>
</reference>
<evidence type="ECO:0008006" key="5">
    <source>
        <dbReference type="Google" id="ProtNLM"/>
    </source>
</evidence>
<feature type="transmembrane region" description="Helical" evidence="1">
    <location>
        <begin position="258"/>
        <end position="278"/>
    </location>
</feature>
<sequence length="288" mass="30613">MNTHTTYMLIAALAVVGTMSVSNSFAQSTDDAMIGMEESVETQIPLTMKTDTDLYTYGSDILVTGHIANVRSAQTPVTMFVTSPLGNIVEARQLVPNSDGSFEFVIKTSSSAWKYDGTYVIRAQYGAPSTISKVLVALTGGSAFPGDGMTEDEKPEICGTEGLGEGEELCVPYEITGGSMTSVKANTDDVSLQFGIDATEDGQVTLYTSEDDISGIFLVFVDDQEWDDAVVDGNTVTVTFPAGTEEIELFAAYVIPEFGTIAALILAVAIVSIIAVSARSRLGLVPRY</sequence>
<feature type="chain" id="PRO_5041417641" description="PEFG-CTERM sorting domain-containing protein" evidence="2">
    <location>
        <begin position="27"/>
        <end position="288"/>
    </location>
</feature>
<dbReference type="EMBL" id="CASHTH010003031">
    <property type="protein sequence ID" value="CAI8039253.1"/>
    <property type="molecule type" value="Genomic_DNA"/>
</dbReference>
<evidence type="ECO:0000256" key="2">
    <source>
        <dbReference type="SAM" id="SignalP"/>
    </source>
</evidence>
<keyword evidence="2" id="KW-0732">Signal</keyword>
<evidence type="ECO:0000313" key="4">
    <source>
        <dbReference type="Proteomes" id="UP001174909"/>
    </source>
</evidence>
<protein>
    <recommendedName>
        <fullName evidence="5">PEFG-CTERM sorting domain-containing protein</fullName>
    </recommendedName>
</protein>